<accession>A0ABM8WDN5</accession>
<protein>
    <recommendedName>
        <fullName evidence="2 6">S-formylglutathione hydrolase</fullName>
        <ecNumber evidence="2 6">3.1.2.12</ecNumber>
    </recommendedName>
</protein>
<evidence type="ECO:0000256" key="4">
    <source>
        <dbReference type="ARBA" id="ARBA00022801"/>
    </source>
</evidence>
<reference evidence="8 9" key="1">
    <citation type="submission" date="2021-08" db="EMBL/GenBank/DDBJ databases">
        <authorList>
            <person name="Peeters C."/>
        </authorList>
    </citation>
    <scope>NUCLEOTIDE SEQUENCE [LARGE SCALE GENOMIC DNA]</scope>
    <source>
        <strain evidence="8 9">LMG 21510</strain>
    </source>
</reference>
<dbReference type="NCBIfam" id="TIGR02821">
    <property type="entry name" value="fghA_ester_D"/>
    <property type="match status" value="1"/>
</dbReference>
<proteinExistence type="inferred from homology"/>
<dbReference type="InterPro" id="IPR000801">
    <property type="entry name" value="Esterase-like"/>
</dbReference>
<keyword evidence="3 7" id="KW-0719">Serine esterase</keyword>
<dbReference type="InterPro" id="IPR014186">
    <property type="entry name" value="S-formylglutathione_hydrol"/>
</dbReference>
<evidence type="ECO:0000256" key="1">
    <source>
        <dbReference type="ARBA" id="ARBA00005622"/>
    </source>
</evidence>
<comment type="catalytic activity">
    <reaction evidence="5 7">
        <text>S-formylglutathione + H2O = formate + glutathione + H(+)</text>
        <dbReference type="Rhea" id="RHEA:14961"/>
        <dbReference type="ChEBI" id="CHEBI:15377"/>
        <dbReference type="ChEBI" id="CHEBI:15378"/>
        <dbReference type="ChEBI" id="CHEBI:15740"/>
        <dbReference type="ChEBI" id="CHEBI:57688"/>
        <dbReference type="ChEBI" id="CHEBI:57925"/>
        <dbReference type="EC" id="3.1.2.12"/>
    </reaction>
</comment>
<dbReference type="EC" id="3.1.2.12" evidence="2 6"/>
<keyword evidence="4 7" id="KW-0378">Hydrolase</keyword>
<keyword evidence="9" id="KW-1185">Reference proteome</keyword>
<evidence type="ECO:0000313" key="9">
    <source>
        <dbReference type="Proteomes" id="UP000721236"/>
    </source>
</evidence>
<comment type="caution">
    <text evidence="8">The sequence shown here is derived from an EMBL/GenBank/DDBJ whole genome shotgun (WGS) entry which is preliminary data.</text>
</comment>
<name>A0ABM8WDN5_9BURK</name>
<evidence type="ECO:0000256" key="5">
    <source>
        <dbReference type="ARBA" id="ARBA00047590"/>
    </source>
</evidence>
<comment type="similarity">
    <text evidence="1 7">Belongs to the esterase D family.</text>
</comment>
<dbReference type="Proteomes" id="UP000721236">
    <property type="component" value="Unassembled WGS sequence"/>
</dbReference>
<dbReference type="InterPro" id="IPR029058">
    <property type="entry name" value="AB_hydrolase_fold"/>
</dbReference>
<dbReference type="Pfam" id="PF00756">
    <property type="entry name" value="Esterase"/>
    <property type="match status" value="1"/>
</dbReference>
<evidence type="ECO:0000256" key="3">
    <source>
        <dbReference type="ARBA" id="ARBA00022487"/>
    </source>
</evidence>
<evidence type="ECO:0000256" key="7">
    <source>
        <dbReference type="RuleBase" id="RU363068"/>
    </source>
</evidence>
<evidence type="ECO:0000256" key="6">
    <source>
        <dbReference type="NCBIfam" id="TIGR02821"/>
    </source>
</evidence>
<dbReference type="SUPFAM" id="SSF53474">
    <property type="entry name" value="alpha/beta-Hydrolases"/>
    <property type="match status" value="1"/>
</dbReference>
<sequence>MLELLSEHGCFGGAQRFYRHDSAVIGLPMRFSVFLPPRALAEPDRPCPALFYLAGLTCTEETFMIKAGAQRFAAEHGLILVAPDTSPRNTGIAGEADEWDFGAGAGFYLDATQAPWNAHWKMESYVARELFDLVSTELGVDRARTGVFGHSMGGHGALVLAQRHPERFRSVSAFAPIAAPTRCPWGHKAFGRYLGEQDRAAWEAYDATALMQAQAAPPFPAGILVDQGLADKFLAEQLYPEAFEAACARIGQPLTLRRHAGYDHGYYFISTFIEDHIRHHARQL</sequence>
<dbReference type="EMBL" id="CAJZAH010000001">
    <property type="protein sequence ID" value="CAG9165441.1"/>
    <property type="molecule type" value="Genomic_DNA"/>
</dbReference>
<dbReference type="GO" id="GO:0018738">
    <property type="term" value="F:S-formylglutathione hydrolase activity"/>
    <property type="evidence" value="ECO:0007669"/>
    <property type="project" value="UniProtKB-EC"/>
</dbReference>
<comment type="function">
    <text evidence="7">Serine hydrolase involved in the detoxification of formaldehyde.</text>
</comment>
<dbReference type="PANTHER" id="PTHR10061:SF0">
    <property type="entry name" value="S-FORMYLGLUTATHIONE HYDROLASE"/>
    <property type="match status" value="1"/>
</dbReference>
<organism evidence="8 9">
    <name type="scientific">Cupriavidus respiraculi</name>
    <dbReference type="NCBI Taxonomy" id="195930"/>
    <lineage>
        <taxon>Bacteria</taxon>
        <taxon>Pseudomonadati</taxon>
        <taxon>Pseudomonadota</taxon>
        <taxon>Betaproteobacteria</taxon>
        <taxon>Burkholderiales</taxon>
        <taxon>Burkholderiaceae</taxon>
        <taxon>Cupriavidus</taxon>
    </lineage>
</organism>
<evidence type="ECO:0000256" key="2">
    <source>
        <dbReference type="ARBA" id="ARBA00012479"/>
    </source>
</evidence>
<dbReference type="Gene3D" id="3.40.50.1820">
    <property type="entry name" value="alpha/beta hydrolase"/>
    <property type="match status" value="1"/>
</dbReference>
<gene>
    <name evidence="8" type="primary">frmB</name>
    <name evidence="8" type="ORF">LMG21510_00090</name>
</gene>
<evidence type="ECO:0000313" key="8">
    <source>
        <dbReference type="EMBL" id="CAG9165441.1"/>
    </source>
</evidence>
<dbReference type="PANTHER" id="PTHR10061">
    <property type="entry name" value="S-FORMYLGLUTATHIONE HYDROLASE"/>
    <property type="match status" value="1"/>
</dbReference>